<feature type="domain" description="Protein kinase" evidence="3">
    <location>
        <begin position="76"/>
        <end position="200"/>
    </location>
</feature>
<gene>
    <name evidence="4" type="ORF">MENT_LOCUS21556</name>
</gene>
<feature type="binding site" evidence="1">
    <location>
        <position position="105"/>
    </location>
    <ligand>
        <name>ATP</name>
        <dbReference type="ChEBI" id="CHEBI:30616"/>
    </ligand>
</feature>
<dbReference type="GO" id="GO:0004672">
    <property type="term" value="F:protein kinase activity"/>
    <property type="evidence" value="ECO:0007669"/>
    <property type="project" value="InterPro"/>
</dbReference>
<keyword evidence="1" id="KW-0067">ATP-binding</keyword>
<name>A0A6V7V5T8_MELEN</name>
<dbReference type="OrthoDB" id="4062651at2759"/>
<dbReference type="PROSITE" id="PS00107">
    <property type="entry name" value="PROTEIN_KINASE_ATP"/>
    <property type="match status" value="1"/>
</dbReference>
<dbReference type="InterPro" id="IPR017441">
    <property type="entry name" value="Protein_kinase_ATP_BS"/>
</dbReference>
<keyword evidence="1" id="KW-0547">Nucleotide-binding</keyword>
<dbReference type="Proteomes" id="UP000580250">
    <property type="component" value="Unassembled WGS sequence"/>
</dbReference>
<accession>A0A6V7V5T8</accession>
<dbReference type="SUPFAM" id="SSF56112">
    <property type="entry name" value="Protein kinase-like (PK-like)"/>
    <property type="match status" value="1"/>
</dbReference>
<evidence type="ECO:0000313" key="4">
    <source>
        <dbReference type="EMBL" id="CAD2170174.1"/>
    </source>
</evidence>
<evidence type="ECO:0000313" key="5">
    <source>
        <dbReference type="Proteomes" id="UP000580250"/>
    </source>
</evidence>
<dbReference type="GO" id="GO:0005524">
    <property type="term" value="F:ATP binding"/>
    <property type="evidence" value="ECO:0007669"/>
    <property type="project" value="UniProtKB-UniRule"/>
</dbReference>
<reference evidence="4 5" key="1">
    <citation type="submission" date="2020-08" db="EMBL/GenBank/DDBJ databases">
        <authorList>
            <person name="Koutsovoulos G."/>
            <person name="Danchin GJ E."/>
        </authorList>
    </citation>
    <scope>NUCLEOTIDE SEQUENCE [LARGE SCALE GENOMIC DNA]</scope>
</reference>
<evidence type="ECO:0000256" key="2">
    <source>
        <dbReference type="SAM" id="SignalP"/>
    </source>
</evidence>
<comment type="caution">
    <text evidence="4">The sequence shown here is derived from an EMBL/GenBank/DDBJ whole genome shotgun (WGS) entry which is preliminary data.</text>
</comment>
<dbReference type="EMBL" id="CAJEWN010000164">
    <property type="protein sequence ID" value="CAD2170174.1"/>
    <property type="molecule type" value="Genomic_DNA"/>
</dbReference>
<dbReference type="Gene3D" id="1.10.510.10">
    <property type="entry name" value="Transferase(Phosphotransferase) domain 1"/>
    <property type="match status" value="1"/>
</dbReference>
<dbReference type="AlphaFoldDB" id="A0A6V7V5T8"/>
<evidence type="ECO:0000259" key="3">
    <source>
        <dbReference type="PROSITE" id="PS50011"/>
    </source>
</evidence>
<keyword evidence="2" id="KW-0732">Signal</keyword>
<proteinExistence type="predicted"/>
<feature type="chain" id="PRO_5028151323" description="Protein kinase domain-containing protein" evidence="2">
    <location>
        <begin position="19"/>
        <end position="200"/>
    </location>
</feature>
<dbReference type="PROSITE" id="PS50011">
    <property type="entry name" value="PROTEIN_KINASE_DOM"/>
    <property type="match status" value="1"/>
</dbReference>
<feature type="signal peptide" evidence="2">
    <location>
        <begin position="1"/>
        <end position="18"/>
    </location>
</feature>
<organism evidence="4 5">
    <name type="scientific">Meloidogyne enterolobii</name>
    <name type="common">Root-knot nematode worm</name>
    <name type="synonym">Meloidogyne mayaguensis</name>
    <dbReference type="NCBI Taxonomy" id="390850"/>
    <lineage>
        <taxon>Eukaryota</taxon>
        <taxon>Metazoa</taxon>
        <taxon>Ecdysozoa</taxon>
        <taxon>Nematoda</taxon>
        <taxon>Chromadorea</taxon>
        <taxon>Rhabditida</taxon>
        <taxon>Tylenchina</taxon>
        <taxon>Tylenchomorpha</taxon>
        <taxon>Tylenchoidea</taxon>
        <taxon>Meloidogynidae</taxon>
        <taxon>Meloidogyninae</taxon>
        <taxon>Meloidogyne</taxon>
    </lineage>
</organism>
<sequence>MKLFLLFFVFTIYFQGSSEDVLFSNLFGCFKPRVNLEGSFEKIQDERKYIFCPHKKKFVEDNTVVLEYPKQNTFYYENLNRIGGGGFGYVYHSFWKSENKCVALKIYDKYGWKSEVALLQHFSKLNPKMNHVIEMYGYQNYNGQMHIALELGGDHLYNYIRNLQRKKSYKTWENSENIVLKLVKGAAIALAEFHRRRNYV</sequence>
<evidence type="ECO:0000256" key="1">
    <source>
        <dbReference type="PROSITE-ProRule" id="PRU10141"/>
    </source>
</evidence>
<dbReference type="InterPro" id="IPR000719">
    <property type="entry name" value="Prot_kinase_dom"/>
</dbReference>
<dbReference type="InterPro" id="IPR011009">
    <property type="entry name" value="Kinase-like_dom_sf"/>
</dbReference>
<protein>
    <recommendedName>
        <fullName evidence="3">Protein kinase domain-containing protein</fullName>
    </recommendedName>
</protein>